<name>A0A8X6TQ92_NEPPI</name>
<dbReference type="AlphaFoldDB" id="A0A8X6TQ92"/>
<comment type="caution">
    <text evidence="2">The sequence shown here is derived from an EMBL/GenBank/DDBJ whole genome shotgun (WGS) entry which is preliminary data.</text>
</comment>
<evidence type="ECO:0000313" key="2">
    <source>
        <dbReference type="EMBL" id="GFT44254.1"/>
    </source>
</evidence>
<keyword evidence="3" id="KW-1185">Reference proteome</keyword>
<reference evidence="2" key="1">
    <citation type="submission" date="2020-08" db="EMBL/GenBank/DDBJ databases">
        <title>Multicomponent nature underlies the extraordinary mechanical properties of spider dragline silk.</title>
        <authorList>
            <person name="Kono N."/>
            <person name="Nakamura H."/>
            <person name="Mori M."/>
            <person name="Yoshida Y."/>
            <person name="Ohtoshi R."/>
            <person name="Malay A.D."/>
            <person name="Moran D.A.P."/>
            <person name="Tomita M."/>
            <person name="Numata K."/>
            <person name="Arakawa K."/>
        </authorList>
    </citation>
    <scope>NUCLEOTIDE SEQUENCE</scope>
</reference>
<evidence type="ECO:0000256" key="1">
    <source>
        <dbReference type="SAM" id="MobiDB-lite"/>
    </source>
</evidence>
<gene>
    <name evidence="2" type="ORF">NPIL_45261</name>
</gene>
<dbReference type="EMBL" id="BMAW01110668">
    <property type="protein sequence ID" value="GFT44254.1"/>
    <property type="molecule type" value="Genomic_DNA"/>
</dbReference>
<protein>
    <submittedName>
        <fullName evidence="2">Uncharacterized protein</fullName>
    </submittedName>
</protein>
<evidence type="ECO:0000313" key="3">
    <source>
        <dbReference type="Proteomes" id="UP000887013"/>
    </source>
</evidence>
<organism evidence="2 3">
    <name type="scientific">Nephila pilipes</name>
    <name type="common">Giant wood spider</name>
    <name type="synonym">Nephila maculata</name>
    <dbReference type="NCBI Taxonomy" id="299642"/>
    <lineage>
        <taxon>Eukaryota</taxon>
        <taxon>Metazoa</taxon>
        <taxon>Ecdysozoa</taxon>
        <taxon>Arthropoda</taxon>
        <taxon>Chelicerata</taxon>
        <taxon>Arachnida</taxon>
        <taxon>Araneae</taxon>
        <taxon>Araneomorphae</taxon>
        <taxon>Entelegynae</taxon>
        <taxon>Araneoidea</taxon>
        <taxon>Nephilidae</taxon>
        <taxon>Nephila</taxon>
    </lineage>
</organism>
<feature type="region of interest" description="Disordered" evidence="1">
    <location>
        <begin position="71"/>
        <end position="93"/>
    </location>
</feature>
<feature type="compositionally biased region" description="Basic and acidic residues" evidence="1">
    <location>
        <begin position="72"/>
        <end position="85"/>
    </location>
</feature>
<proteinExistence type="predicted"/>
<sequence>MKRPPENHWLELLLHVSHHPAALFFSFEPPPLRSTPSPRHHAEVRPGHWGVTLECHSCTPIWAAGPLTFSSGRERSRSGRIDTGHAEPVPSFSPGCRAEESGAPFCFTEMHFHETACRARQISKQRTSLFIRKPPGTREDVCPSVSIILFLPSATEPFWWQMINFPRFSISAQPLASEDGIGRCFRGRSLSERKCFILMSLPTHSRSNETF</sequence>
<dbReference type="Proteomes" id="UP000887013">
    <property type="component" value="Unassembled WGS sequence"/>
</dbReference>
<accession>A0A8X6TQ92</accession>